<feature type="domain" description="Chitin-binding type-2" evidence="7">
    <location>
        <begin position="471"/>
        <end position="531"/>
    </location>
</feature>
<evidence type="ECO:0000256" key="1">
    <source>
        <dbReference type="ARBA" id="ARBA00022669"/>
    </source>
</evidence>
<feature type="domain" description="Chitin-binding type-2" evidence="7">
    <location>
        <begin position="411"/>
        <end position="469"/>
    </location>
</feature>
<dbReference type="Pfam" id="PF01607">
    <property type="entry name" value="CBM_14"/>
    <property type="match status" value="5"/>
</dbReference>
<evidence type="ECO:0000256" key="3">
    <source>
        <dbReference type="ARBA" id="ARBA00022737"/>
    </source>
</evidence>
<gene>
    <name evidence="8" type="ORF">CLODIP_2_CD05958</name>
</gene>
<feature type="domain" description="Chitin-binding type-2" evidence="7">
    <location>
        <begin position="228"/>
        <end position="286"/>
    </location>
</feature>
<dbReference type="AlphaFoldDB" id="A0A8S1E1G4"/>
<comment type="caution">
    <text evidence="8">The sequence shown here is derived from an EMBL/GenBank/DDBJ whole genome shotgun (WGS) entry which is preliminary data.</text>
</comment>
<dbReference type="InterPro" id="IPR051940">
    <property type="entry name" value="Chitin_bind-dev_reg"/>
</dbReference>
<dbReference type="PANTHER" id="PTHR23301">
    <property type="entry name" value="CHITIN BINDING PERITROPHIN-A"/>
    <property type="match status" value="1"/>
</dbReference>
<dbReference type="PANTHER" id="PTHR23301:SF106">
    <property type="entry name" value="CHITIN-BINDING TYPE-2 DOMAIN-CONTAINING PROTEIN-RELATED"/>
    <property type="match status" value="1"/>
</dbReference>
<feature type="region of interest" description="Disordered" evidence="6">
    <location>
        <begin position="188"/>
        <end position="211"/>
    </location>
</feature>
<keyword evidence="1" id="KW-0147">Chitin-binding</keyword>
<reference evidence="8 9" key="1">
    <citation type="submission" date="2020-04" db="EMBL/GenBank/DDBJ databases">
        <authorList>
            <person name="Alioto T."/>
            <person name="Alioto T."/>
            <person name="Gomez Garrido J."/>
        </authorList>
    </citation>
    <scope>NUCLEOTIDE SEQUENCE [LARGE SCALE GENOMIC DNA]</scope>
</reference>
<dbReference type="OrthoDB" id="8179045at2759"/>
<feature type="compositionally biased region" description="Pro residues" evidence="6">
    <location>
        <begin position="190"/>
        <end position="202"/>
    </location>
</feature>
<feature type="domain" description="Chitin-binding type-2" evidence="7">
    <location>
        <begin position="351"/>
        <end position="409"/>
    </location>
</feature>
<organism evidence="8 9">
    <name type="scientific">Cloeon dipterum</name>
    <dbReference type="NCBI Taxonomy" id="197152"/>
    <lineage>
        <taxon>Eukaryota</taxon>
        <taxon>Metazoa</taxon>
        <taxon>Ecdysozoa</taxon>
        <taxon>Arthropoda</taxon>
        <taxon>Hexapoda</taxon>
        <taxon>Insecta</taxon>
        <taxon>Pterygota</taxon>
        <taxon>Palaeoptera</taxon>
        <taxon>Ephemeroptera</taxon>
        <taxon>Pisciforma</taxon>
        <taxon>Baetidae</taxon>
        <taxon>Cloeon</taxon>
    </lineage>
</organism>
<proteinExistence type="predicted"/>
<keyword evidence="9" id="KW-1185">Reference proteome</keyword>
<name>A0A8S1E1G4_9INSE</name>
<evidence type="ECO:0000256" key="4">
    <source>
        <dbReference type="ARBA" id="ARBA00023157"/>
    </source>
</evidence>
<protein>
    <recommendedName>
        <fullName evidence="7">Chitin-binding type-2 domain-containing protein</fullName>
    </recommendedName>
</protein>
<feature type="domain" description="Chitin-binding type-2" evidence="7">
    <location>
        <begin position="290"/>
        <end position="346"/>
    </location>
</feature>
<keyword evidence="4" id="KW-1015">Disulfide bond</keyword>
<evidence type="ECO:0000256" key="6">
    <source>
        <dbReference type="SAM" id="MobiDB-lite"/>
    </source>
</evidence>
<evidence type="ECO:0000256" key="2">
    <source>
        <dbReference type="ARBA" id="ARBA00022729"/>
    </source>
</evidence>
<dbReference type="PROSITE" id="PS50940">
    <property type="entry name" value="CHIT_BIND_II"/>
    <property type="match status" value="5"/>
</dbReference>
<evidence type="ECO:0000313" key="9">
    <source>
        <dbReference type="Proteomes" id="UP000494165"/>
    </source>
</evidence>
<evidence type="ECO:0000313" key="8">
    <source>
        <dbReference type="EMBL" id="CAB3386311.1"/>
    </source>
</evidence>
<dbReference type="InterPro" id="IPR036508">
    <property type="entry name" value="Chitin-bd_dom_sf"/>
</dbReference>
<dbReference type="SUPFAM" id="SSF57625">
    <property type="entry name" value="Invertebrate chitin-binding proteins"/>
    <property type="match status" value="5"/>
</dbReference>
<dbReference type="GO" id="GO:0005576">
    <property type="term" value="C:extracellular region"/>
    <property type="evidence" value="ECO:0007669"/>
    <property type="project" value="InterPro"/>
</dbReference>
<keyword evidence="5" id="KW-0325">Glycoprotein</keyword>
<dbReference type="GO" id="GO:0008061">
    <property type="term" value="F:chitin binding"/>
    <property type="evidence" value="ECO:0007669"/>
    <property type="project" value="UniProtKB-KW"/>
</dbReference>
<keyword evidence="2" id="KW-0732">Signal</keyword>
<accession>A0A8S1E1G4</accession>
<dbReference type="EMBL" id="CADEPI010000469">
    <property type="protein sequence ID" value="CAB3386311.1"/>
    <property type="molecule type" value="Genomic_DNA"/>
</dbReference>
<dbReference type="Gene3D" id="2.170.140.10">
    <property type="entry name" value="Chitin binding domain"/>
    <property type="match status" value="4"/>
</dbReference>
<dbReference type="InterPro" id="IPR002557">
    <property type="entry name" value="Chitin-bd_dom"/>
</dbReference>
<sequence length="536" mass="60492">MDVLPGERRGSFAYFHDGYKVYFKTIDANDAAVFRHRILAEFERNPHRPVKQIYDKIAISATREFGTEMMASLTFEKLKRTLHRKKKKQLLPATSVDNEQMDLMLQPPEFRAPVANEVEQVDKMILVAVLVALQVTCSTSQQLECAPGQEIVCPTNETFAWCVYTQHQDRCPAELYCDPSLSYICSEDPPLSPPPAATPLPDIPSDDSPPHELDCDEGVVWNDQATPPSNCTRPGHFQDATDCSKFHVCLDAGLNLTHLQVECPQGSHFSARLSKCVEPERARCSPRFQGFECPDIGPVQDPEDCAAFRICHPDGTWRQYQCPKGSNFDPNLSRCSTDASLVNCEYKKPEKFHCPARGLYPDGVNCRKFYYCIPLEDSSFAQGEATCPRDSVFNPETKKCTVDVTVCRDVEKFCRSRRPGRYPAMEGCSSFFWCGPDGASQEYTCPYGSNFDATSGMCKYESRSQQCETQHSLCKHEGRFPDIDNDCVGFFVCVSSHQRWKVQRYQCPDDTKFDFAKGRCRPEGKTLGCHQAAVFL</sequence>
<evidence type="ECO:0000259" key="7">
    <source>
        <dbReference type="PROSITE" id="PS50940"/>
    </source>
</evidence>
<dbReference type="Proteomes" id="UP000494165">
    <property type="component" value="Unassembled WGS sequence"/>
</dbReference>
<dbReference type="SMART" id="SM00494">
    <property type="entry name" value="ChtBD2"/>
    <property type="match status" value="5"/>
</dbReference>
<keyword evidence="3" id="KW-0677">Repeat</keyword>
<evidence type="ECO:0000256" key="5">
    <source>
        <dbReference type="ARBA" id="ARBA00023180"/>
    </source>
</evidence>